<feature type="binding site" evidence="8">
    <location>
        <begin position="211"/>
        <end position="212"/>
    </location>
    <ligand>
        <name>substrate</name>
    </ligand>
</feature>
<dbReference type="GO" id="GO:0009089">
    <property type="term" value="P:lysine biosynthetic process via diaminopimelate"/>
    <property type="evidence" value="ECO:0007669"/>
    <property type="project" value="UniProtKB-UniRule"/>
</dbReference>
<comment type="catalytic activity">
    <reaction evidence="7 8">
        <text>(2S,6S)-2,6-diaminopimelate = meso-2,6-diaminopimelate</text>
        <dbReference type="Rhea" id="RHEA:15393"/>
        <dbReference type="ChEBI" id="CHEBI:57609"/>
        <dbReference type="ChEBI" id="CHEBI:57791"/>
        <dbReference type="EC" id="5.1.1.7"/>
    </reaction>
</comment>
<proteinExistence type="inferred from homology"/>
<dbReference type="PANTHER" id="PTHR31689">
    <property type="entry name" value="DIAMINOPIMELATE EPIMERASE, CHLOROPLASTIC"/>
    <property type="match status" value="1"/>
</dbReference>
<evidence type="ECO:0000256" key="3">
    <source>
        <dbReference type="ARBA" id="ARBA00013080"/>
    </source>
</evidence>
<evidence type="ECO:0000256" key="5">
    <source>
        <dbReference type="ARBA" id="ARBA00023154"/>
    </source>
</evidence>
<dbReference type="Gene3D" id="3.10.310.10">
    <property type="entry name" value="Diaminopimelate Epimerase, Chain A, domain 1"/>
    <property type="match status" value="2"/>
</dbReference>
<comment type="pathway">
    <text evidence="1 8">Amino-acid biosynthesis; L-lysine biosynthesis via DAP pathway; DL-2,6-diaminopimelate from LL-2,6-diaminopimelate: step 1/1.</text>
</comment>
<dbReference type="HAMAP" id="MF_00197">
    <property type="entry name" value="DAP_epimerase"/>
    <property type="match status" value="1"/>
</dbReference>
<keyword evidence="5 8" id="KW-0457">Lysine biosynthesis</keyword>
<evidence type="ECO:0000256" key="4">
    <source>
        <dbReference type="ARBA" id="ARBA00022605"/>
    </source>
</evidence>
<reference evidence="10" key="2">
    <citation type="journal article" date="2021" name="PeerJ">
        <title>Extensive microbial diversity within the chicken gut microbiome revealed by metagenomics and culture.</title>
        <authorList>
            <person name="Gilroy R."/>
            <person name="Ravi A."/>
            <person name="Getino M."/>
            <person name="Pursley I."/>
            <person name="Horton D.L."/>
            <person name="Alikhan N.F."/>
            <person name="Baker D."/>
            <person name="Gharbi K."/>
            <person name="Hall N."/>
            <person name="Watson M."/>
            <person name="Adriaenssens E.M."/>
            <person name="Foster-Nyarko E."/>
            <person name="Jarju S."/>
            <person name="Secka A."/>
            <person name="Antonio M."/>
            <person name="Oren A."/>
            <person name="Chaudhuri R.R."/>
            <person name="La Ragione R."/>
            <person name="Hildebrand F."/>
            <person name="Pallen M.J."/>
        </authorList>
    </citation>
    <scope>NUCLEOTIDE SEQUENCE</scope>
    <source>
        <strain evidence="10">ChiSjej4B22-8349</strain>
    </source>
</reference>
<name>A0A9D1SVS3_9FIRM</name>
<evidence type="ECO:0000256" key="7">
    <source>
        <dbReference type="ARBA" id="ARBA00051712"/>
    </source>
</evidence>
<dbReference type="PANTHER" id="PTHR31689:SF0">
    <property type="entry name" value="DIAMINOPIMELATE EPIMERASE"/>
    <property type="match status" value="1"/>
</dbReference>
<comment type="subunit">
    <text evidence="8">Homodimer.</text>
</comment>
<feature type="active site" description="Proton donor" evidence="8">
    <location>
        <position position="71"/>
    </location>
</feature>
<gene>
    <name evidence="8" type="primary">dapF</name>
    <name evidence="10" type="ORF">IAD25_08150</name>
</gene>
<feature type="site" description="Could be important to modulate the pK values of the two catalytic cysteine residues" evidence="8">
    <location>
        <position position="162"/>
    </location>
</feature>
<dbReference type="GO" id="GO:0008837">
    <property type="term" value="F:diaminopimelate epimerase activity"/>
    <property type="evidence" value="ECO:0007669"/>
    <property type="project" value="UniProtKB-UniRule"/>
</dbReference>
<evidence type="ECO:0000256" key="8">
    <source>
        <dbReference type="HAMAP-Rule" id="MF_00197"/>
    </source>
</evidence>
<feature type="active site" evidence="9">
    <location>
        <position position="71"/>
    </location>
</feature>
<dbReference type="Proteomes" id="UP000824130">
    <property type="component" value="Unassembled WGS sequence"/>
</dbReference>
<dbReference type="GO" id="GO:0005829">
    <property type="term" value="C:cytosol"/>
    <property type="evidence" value="ECO:0007669"/>
    <property type="project" value="TreeGrafter"/>
</dbReference>
<evidence type="ECO:0000313" key="10">
    <source>
        <dbReference type="EMBL" id="HIU96657.1"/>
    </source>
</evidence>
<dbReference type="EMBL" id="DVOB01000172">
    <property type="protein sequence ID" value="HIU96657.1"/>
    <property type="molecule type" value="Genomic_DNA"/>
</dbReference>
<evidence type="ECO:0000256" key="6">
    <source>
        <dbReference type="ARBA" id="ARBA00023235"/>
    </source>
</evidence>
<dbReference type="EC" id="5.1.1.7" evidence="3 8"/>
<protein>
    <recommendedName>
        <fullName evidence="3 8">Diaminopimelate epimerase</fullName>
        <shortName evidence="8">DAP epimerase</shortName>
        <ecNumber evidence="3 8">5.1.1.7</ecNumber>
    </recommendedName>
    <alternativeName>
        <fullName evidence="8">PLP-independent amino acid racemase</fullName>
    </alternativeName>
</protein>
<dbReference type="Pfam" id="PF01678">
    <property type="entry name" value="DAP_epimerase"/>
    <property type="match status" value="2"/>
</dbReference>
<dbReference type="InterPro" id="IPR001653">
    <property type="entry name" value="DAP_epimerase_DapF"/>
</dbReference>
<feature type="site" description="Could be important to modulate the pK values of the two catalytic cysteine residues" evidence="8">
    <location>
        <position position="211"/>
    </location>
</feature>
<dbReference type="SUPFAM" id="SSF54506">
    <property type="entry name" value="Diaminopimelate epimerase-like"/>
    <property type="match status" value="2"/>
</dbReference>
<feature type="binding site" evidence="8">
    <location>
        <position position="11"/>
    </location>
    <ligand>
        <name>substrate</name>
    </ligand>
</feature>
<organism evidence="10 11">
    <name type="scientific">Candidatus Allocopromorpha excrementipullorum</name>
    <dbReference type="NCBI Taxonomy" id="2840743"/>
    <lineage>
        <taxon>Bacteria</taxon>
        <taxon>Bacillati</taxon>
        <taxon>Bacillota</taxon>
        <taxon>Clostridia</taxon>
        <taxon>Eubacteriales</taxon>
        <taxon>Eubacteriaceae</taxon>
        <taxon>Eubacteriaceae incertae sedis</taxon>
        <taxon>Candidatus Allocopromorpha</taxon>
    </lineage>
</organism>
<feature type="binding site" evidence="8">
    <location>
        <position position="62"/>
    </location>
    <ligand>
        <name>substrate</name>
    </ligand>
</feature>
<accession>A0A9D1SVS3</accession>
<comment type="similarity">
    <text evidence="2 8">Belongs to the diaminopimelate epimerase family.</text>
</comment>
<keyword evidence="6 8" id="KW-0413">Isomerase</keyword>
<comment type="subcellular location">
    <subcellularLocation>
        <location evidence="8">Cytoplasm</location>
    </subcellularLocation>
</comment>
<feature type="binding site" evidence="8">
    <location>
        <position position="160"/>
    </location>
    <ligand>
        <name>substrate</name>
    </ligand>
</feature>
<dbReference type="NCBIfam" id="TIGR00652">
    <property type="entry name" value="DapF"/>
    <property type="match status" value="1"/>
</dbReference>
<feature type="active site" description="Proton acceptor" evidence="8">
    <location>
        <position position="220"/>
    </location>
</feature>
<evidence type="ECO:0000256" key="9">
    <source>
        <dbReference type="PROSITE-ProRule" id="PRU10125"/>
    </source>
</evidence>
<keyword evidence="8" id="KW-0963">Cytoplasm</keyword>
<dbReference type="InterPro" id="IPR018510">
    <property type="entry name" value="DAP_epimerase_AS"/>
</dbReference>
<feature type="binding site" evidence="8">
    <location>
        <position position="193"/>
    </location>
    <ligand>
        <name>substrate</name>
    </ligand>
</feature>
<comment type="function">
    <text evidence="8">Catalyzes the stereoinversion of LL-2,6-diaminopimelate (L,L-DAP) to meso-diaminopimelate (meso-DAP), a precursor of L-lysine and an essential component of the bacterial peptidoglycan.</text>
</comment>
<sequence length="276" mass="30760">MKFTKMQAFGNDYVYIDATKEIPEDLGGLAKRMCDRHFGIGSDGIVLLCSSERCDFRMRIFNPDGTEAEMCGNALRSVSKFAYFHGLTDKTRLTVETLGGDKTVDLRVENGQVVDISASIGKPELRADQVPVRTEKERFIDQPLVVGDRTFNASSLSWGNPHTVLRIEDAEHIDVEKYGPMVENMECFPERTNVTFAQPVDDGHIRIREWERGTGETLGCGTGCCSAVVIFNMLGLCGRTVDVEQPGGILHVRWDEEGVVHMTGPSHVVYEGEFYL</sequence>
<dbReference type="PROSITE" id="PS01326">
    <property type="entry name" value="DAP_EPIMERASE"/>
    <property type="match status" value="1"/>
</dbReference>
<evidence type="ECO:0000256" key="1">
    <source>
        <dbReference type="ARBA" id="ARBA00005196"/>
    </source>
</evidence>
<keyword evidence="4 8" id="KW-0028">Amino-acid biosynthesis</keyword>
<evidence type="ECO:0000313" key="11">
    <source>
        <dbReference type="Proteomes" id="UP000824130"/>
    </source>
</evidence>
<dbReference type="AlphaFoldDB" id="A0A9D1SVS3"/>
<reference evidence="10" key="1">
    <citation type="submission" date="2020-10" db="EMBL/GenBank/DDBJ databases">
        <authorList>
            <person name="Gilroy R."/>
        </authorList>
    </citation>
    <scope>NUCLEOTIDE SEQUENCE</scope>
    <source>
        <strain evidence="10">ChiSjej4B22-8349</strain>
    </source>
</reference>
<evidence type="ECO:0000256" key="2">
    <source>
        <dbReference type="ARBA" id="ARBA00010219"/>
    </source>
</evidence>
<comment type="caution">
    <text evidence="10">The sequence shown here is derived from an EMBL/GenBank/DDBJ whole genome shotgun (WGS) entry which is preliminary data.</text>
</comment>
<comment type="caution">
    <text evidence="8">Lacks conserved residue(s) required for the propagation of feature annotation.</text>
</comment>
<feature type="binding site" evidence="8">
    <location>
        <begin position="72"/>
        <end position="73"/>
    </location>
    <ligand>
        <name>substrate</name>
    </ligand>
</feature>
<feature type="binding site" evidence="8">
    <location>
        <begin position="221"/>
        <end position="222"/>
    </location>
    <ligand>
        <name>substrate</name>
    </ligand>
</feature>